<accession>A0A060ZZ21</accession>
<name>A0A060ZZ21_9ACTN</name>
<dbReference type="PANTHER" id="PTHR44068:SF1">
    <property type="entry name" value="HYPOTHETICAL LOC100005854"/>
    <property type="match status" value="1"/>
</dbReference>
<protein>
    <submittedName>
        <fullName evidence="3">C5-O-methyltransferase</fullName>
    </submittedName>
</protein>
<proteinExistence type="predicted"/>
<dbReference type="GO" id="GO:0003838">
    <property type="term" value="F:sterol 24-C-methyltransferase activity"/>
    <property type="evidence" value="ECO:0007669"/>
    <property type="project" value="TreeGrafter"/>
</dbReference>
<organism evidence="3">
    <name type="scientific">Streptomyces iranensis</name>
    <dbReference type="NCBI Taxonomy" id="576784"/>
    <lineage>
        <taxon>Bacteria</taxon>
        <taxon>Bacillati</taxon>
        <taxon>Actinomycetota</taxon>
        <taxon>Actinomycetes</taxon>
        <taxon>Kitasatosporales</taxon>
        <taxon>Streptomycetaceae</taxon>
        <taxon>Streptomyces</taxon>
        <taxon>Streptomyces violaceusniger group</taxon>
    </lineage>
</organism>
<dbReference type="CDD" id="cd02440">
    <property type="entry name" value="AdoMet_MTases"/>
    <property type="match status" value="1"/>
</dbReference>
<dbReference type="PANTHER" id="PTHR44068">
    <property type="entry name" value="ZGC:194242"/>
    <property type="match status" value="1"/>
</dbReference>
<reference evidence="3" key="1">
    <citation type="submission" date="2014-05" db="EMBL/GenBank/DDBJ databases">
        <authorList>
            <person name="Horn Fabian"/>
        </authorList>
    </citation>
    <scope>NUCLEOTIDE SEQUENCE</scope>
</reference>
<dbReference type="Pfam" id="PF08241">
    <property type="entry name" value="Methyltransf_11"/>
    <property type="match status" value="1"/>
</dbReference>
<dbReference type="InterPro" id="IPR029063">
    <property type="entry name" value="SAM-dependent_MTases_sf"/>
</dbReference>
<keyword evidence="1 3" id="KW-0808">Transferase</keyword>
<dbReference type="HOGENOM" id="CLU_891137_0_0_11"/>
<dbReference type="SUPFAM" id="SSF53335">
    <property type="entry name" value="S-adenosyl-L-methionine-dependent methyltransferases"/>
    <property type="match status" value="1"/>
</dbReference>
<keyword evidence="3" id="KW-0489">Methyltransferase</keyword>
<gene>
    <name evidence="3" type="ORF">SIRAN8023</name>
</gene>
<dbReference type="GO" id="GO:0016126">
    <property type="term" value="P:sterol biosynthetic process"/>
    <property type="evidence" value="ECO:0007669"/>
    <property type="project" value="TreeGrafter"/>
</dbReference>
<evidence type="ECO:0000259" key="2">
    <source>
        <dbReference type="Pfam" id="PF08241"/>
    </source>
</evidence>
<dbReference type="Gene3D" id="3.40.50.150">
    <property type="entry name" value="Vaccinia Virus protein VP39"/>
    <property type="match status" value="1"/>
</dbReference>
<dbReference type="GO" id="GO:0032259">
    <property type="term" value="P:methylation"/>
    <property type="evidence" value="ECO:0007669"/>
    <property type="project" value="UniProtKB-KW"/>
</dbReference>
<feature type="domain" description="Methyltransferase type 11" evidence="2">
    <location>
        <begin position="108"/>
        <end position="202"/>
    </location>
</feature>
<evidence type="ECO:0000313" key="3">
    <source>
        <dbReference type="EMBL" id="CDR13525.1"/>
    </source>
</evidence>
<dbReference type="AlphaFoldDB" id="A0A060ZZ21"/>
<evidence type="ECO:0000256" key="1">
    <source>
        <dbReference type="ARBA" id="ARBA00022679"/>
    </source>
</evidence>
<dbReference type="EMBL" id="LK022848">
    <property type="protein sequence ID" value="CDR13525.1"/>
    <property type="molecule type" value="Genomic_DNA"/>
</dbReference>
<dbReference type="InterPro" id="IPR050447">
    <property type="entry name" value="Erg6_SMT_methyltransf"/>
</dbReference>
<dbReference type="InterPro" id="IPR013216">
    <property type="entry name" value="Methyltransf_11"/>
</dbReference>
<sequence>MIQPDVVTAFTSGVADINLDESGTPQAETKAATFKSASSSIYDFAAGMSAKGQLWNWGVYDSEFVAEIEARLPGFTEYGTDGFSEQLYYLALRDLPKGLESCDGQAVLEVGCGMGEGLNFLSRLVPTARMTGLDLAPKAIASATATLSRGDTLRFVQGDAEELPFEDSSVDVLVNIESSHTYPNLGRFLQEAARVLRPGGALSHIDVFTRQRLQAMRRITAEIPELQWVSDHDISDRVRAAVRRRMAPGSHLRSTLNKQRMNRLARTLALHSQITVFGGTFADYQPPASVKMLSRLGIVPPMDSLPMESYRHQIAVRA</sequence>